<organism evidence="1 2">
    <name type="scientific">Lactuca saligna</name>
    <name type="common">Willowleaf lettuce</name>
    <dbReference type="NCBI Taxonomy" id="75948"/>
    <lineage>
        <taxon>Eukaryota</taxon>
        <taxon>Viridiplantae</taxon>
        <taxon>Streptophyta</taxon>
        <taxon>Embryophyta</taxon>
        <taxon>Tracheophyta</taxon>
        <taxon>Spermatophyta</taxon>
        <taxon>Magnoliopsida</taxon>
        <taxon>eudicotyledons</taxon>
        <taxon>Gunneridae</taxon>
        <taxon>Pentapetalae</taxon>
        <taxon>asterids</taxon>
        <taxon>campanulids</taxon>
        <taxon>Asterales</taxon>
        <taxon>Asteraceae</taxon>
        <taxon>Cichorioideae</taxon>
        <taxon>Cichorieae</taxon>
        <taxon>Lactucinae</taxon>
        <taxon>Lactuca</taxon>
    </lineage>
</organism>
<dbReference type="EMBL" id="OX465077">
    <property type="protein sequence ID" value="CAI9268979.1"/>
    <property type="molecule type" value="Genomic_DNA"/>
</dbReference>
<evidence type="ECO:0000313" key="1">
    <source>
        <dbReference type="EMBL" id="CAI9268979.1"/>
    </source>
</evidence>
<sequence>MEAGDQVTITILDWPNHVTKECGVSFVYDDGDEEDVLGYYKSWNHIIGGDLTGFQTTTGEYTLEKWRILLPFHASFTRQFGSHICYTIQVHIIQTMMFVVDL</sequence>
<dbReference type="AlphaFoldDB" id="A0AA35Y6D3"/>
<dbReference type="Proteomes" id="UP001177003">
    <property type="component" value="Chromosome 1"/>
</dbReference>
<evidence type="ECO:0000313" key="2">
    <source>
        <dbReference type="Proteomes" id="UP001177003"/>
    </source>
</evidence>
<accession>A0AA35Y6D3</accession>
<proteinExistence type="predicted"/>
<gene>
    <name evidence="1" type="ORF">LSALG_LOCUS9374</name>
</gene>
<name>A0AA35Y6D3_LACSI</name>
<keyword evidence="2" id="KW-1185">Reference proteome</keyword>
<protein>
    <submittedName>
        <fullName evidence="1">Uncharacterized protein</fullName>
    </submittedName>
</protein>
<reference evidence="1" key="1">
    <citation type="submission" date="2023-04" db="EMBL/GenBank/DDBJ databases">
        <authorList>
            <person name="Vijverberg K."/>
            <person name="Xiong W."/>
            <person name="Schranz E."/>
        </authorList>
    </citation>
    <scope>NUCLEOTIDE SEQUENCE</scope>
</reference>